<dbReference type="InterPro" id="IPR001509">
    <property type="entry name" value="Epimerase_deHydtase"/>
</dbReference>
<evidence type="ECO:0000313" key="4">
    <source>
        <dbReference type="EMBL" id="SNQ48923.1"/>
    </source>
</evidence>
<accession>A0A2I2KTC3</accession>
<keyword evidence="5" id="KW-1185">Reference proteome</keyword>
<dbReference type="InterPro" id="IPR010099">
    <property type="entry name" value="SDR39U1"/>
</dbReference>
<dbReference type="EMBL" id="FZMO01000212">
    <property type="protein sequence ID" value="SNQ48923.1"/>
    <property type="molecule type" value="Genomic_DNA"/>
</dbReference>
<evidence type="ECO:0000259" key="2">
    <source>
        <dbReference type="Pfam" id="PF01370"/>
    </source>
</evidence>
<dbReference type="NCBIfam" id="TIGR01777">
    <property type="entry name" value="yfcH"/>
    <property type="match status" value="1"/>
</dbReference>
<feature type="domain" description="DUF1731" evidence="3">
    <location>
        <begin position="251"/>
        <end position="298"/>
    </location>
</feature>
<feature type="domain" description="NAD-dependent epimerase/dehydratase" evidence="2">
    <location>
        <begin position="3"/>
        <end position="215"/>
    </location>
</feature>
<organism evidence="4 5">
    <name type="scientific">Frankia canadensis</name>
    <dbReference type="NCBI Taxonomy" id="1836972"/>
    <lineage>
        <taxon>Bacteria</taxon>
        <taxon>Bacillati</taxon>
        <taxon>Actinomycetota</taxon>
        <taxon>Actinomycetes</taxon>
        <taxon>Frankiales</taxon>
        <taxon>Frankiaceae</taxon>
        <taxon>Frankia</taxon>
    </lineage>
</organism>
<dbReference type="RefSeq" id="WP_101832516.1">
    <property type="nucleotide sequence ID" value="NZ_FZMO01000212.1"/>
</dbReference>
<dbReference type="Pfam" id="PF08338">
    <property type="entry name" value="DUF1731"/>
    <property type="match status" value="1"/>
</dbReference>
<reference evidence="4 5" key="1">
    <citation type="submission" date="2017-06" db="EMBL/GenBank/DDBJ databases">
        <authorList>
            <person name="Kim H.J."/>
            <person name="Triplett B.A."/>
        </authorList>
    </citation>
    <scope>NUCLEOTIDE SEQUENCE [LARGE SCALE GENOMIC DNA]</scope>
    <source>
        <strain evidence="4">FRACA_ARgP5</strain>
    </source>
</reference>
<proteinExistence type="inferred from homology"/>
<dbReference type="PANTHER" id="PTHR11092:SF0">
    <property type="entry name" value="EPIMERASE FAMILY PROTEIN SDR39U1"/>
    <property type="match status" value="1"/>
</dbReference>
<evidence type="ECO:0000259" key="3">
    <source>
        <dbReference type="Pfam" id="PF08338"/>
    </source>
</evidence>
<dbReference type="Proteomes" id="UP000234331">
    <property type="component" value="Unassembled WGS sequence"/>
</dbReference>
<dbReference type="OrthoDB" id="9801773at2"/>
<evidence type="ECO:0000313" key="5">
    <source>
        <dbReference type="Proteomes" id="UP000234331"/>
    </source>
</evidence>
<dbReference type="Gene3D" id="3.40.50.720">
    <property type="entry name" value="NAD(P)-binding Rossmann-like Domain"/>
    <property type="match status" value="1"/>
</dbReference>
<name>A0A2I2KTC3_9ACTN</name>
<dbReference type="PANTHER" id="PTHR11092">
    <property type="entry name" value="SUGAR NUCLEOTIDE EPIMERASE RELATED"/>
    <property type="match status" value="1"/>
</dbReference>
<dbReference type="InterPro" id="IPR036291">
    <property type="entry name" value="NAD(P)-bd_dom_sf"/>
</dbReference>
<dbReference type="SUPFAM" id="SSF51735">
    <property type="entry name" value="NAD(P)-binding Rossmann-fold domains"/>
    <property type="match status" value="1"/>
</dbReference>
<gene>
    <name evidence="4" type="ORF">FRACA_290036</name>
</gene>
<evidence type="ECO:0008006" key="6">
    <source>
        <dbReference type="Google" id="ProtNLM"/>
    </source>
</evidence>
<dbReference type="AlphaFoldDB" id="A0A2I2KTC3"/>
<evidence type="ECO:0000256" key="1">
    <source>
        <dbReference type="ARBA" id="ARBA00009353"/>
    </source>
</evidence>
<sequence length="303" mass="31592">MRIVMTGSSGLIGSTLVPALRGDGHQVTALVRRPPRAGDEIRWDPAAGRLDAAALAGTEAAIHLAGAGIGDHRWTASYRRELRESRIRGTDLLARTLAELTPPPRVLLSGSALGWYGTRAGGDAGPVDEPAPAGTGFIADLVAGWEAATAPARDAGLRVCTLRTGVVLSTRGGVLRRQLPLFRVGLGGRLGSGRQWLSWISLRDQVDAIRFLLTAESVRGPVNLVAPAPVTNARFTAALAAALHRPALAPVPRLALRAALGGFADEVALASQRIAPAVLTGAGFPFTHPDLDQALRAILAARS</sequence>
<dbReference type="Pfam" id="PF01370">
    <property type="entry name" value="Epimerase"/>
    <property type="match status" value="1"/>
</dbReference>
<dbReference type="InterPro" id="IPR013549">
    <property type="entry name" value="DUF1731"/>
</dbReference>
<comment type="similarity">
    <text evidence="1">Belongs to the NAD(P)-dependent epimerase/dehydratase family. SDR39U1 subfamily.</text>
</comment>
<protein>
    <recommendedName>
        <fullName evidence="6">TIGR01777 family protein</fullName>
    </recommendedName>
</protein>